<name>A0A443RU82_9ACAR</name>
<dbReference type="STRING" id="299467.A0A443RU82"/>
<protein>
    <recommendedName>
        <fullName evidence="2">Integrase catalytic domain-containing protein</fullName>
    </recommendedName>
</protein>
<dbReference type="EMBL" id="NCKV01032207">
    <property type="protein sequence ID" value="RWS18941.1"/>
    <property type="molecule type" value="Genomic_DNA"/>
</dbReference>
<dbReference type="PANTHER" id="PTHR46585:SF1">
    <property type="entry name" value="CHROMO DOMAIN-CONTAINING PROTEIN"/>
    <property type="match status" value="1"/>
</dbReference>
<reference evidence="3 4" key="1">
    <citation type="journal article" date="2018" name="Gigascience">
        <title>Genomes of trombidid mites reveal novel predicted allergens and laterally-transferred genes associated with secondary metabolism.</title>
        <authorList>
            <person name="Dong X."/>
            <person name="Chaisiri K."/>
            <person name="Xia D."/>
            <person name="Armstrong S.D."/>
            <person name="Fang Y."/>
            <person name="Donnelly M.J."/>
            <person name="Kadowaki T."/>
            <person name="McGarry J.W."/>
            <person name="Darby A.C."/>
            <person name="Makepeace B.L."/>
        </authorList>
    </citation>
    <scope>NUCLEOTIDE SEQUENCE [LARGE SCALE GENOMIC DNA]</scope>
    <source>
        <strain evidence="3">UoL-UT</strain>
    </source>
</reference>
<sequence>MTVSRVLLAEKEFIDLLIEADIDPDMIINDNVRAKLLKLKQQRFSHDQKEPLITEVNERPVNQPGKRKRIYTDFDNDMPELEKYDEPPPKRTKAEADQLEMPTENDLQIGKYLMKMMNEDKVKLLKLIYYDPKNPGAFSTAEKLFEKAKLYSPTLTLNEVKEWLSGELTYTLHKPARRHFTRNRIIVEGIDEQWQADLVDMQQFQSENNGNKYILTVIDVFSKYAWAEPVKNKSSANVVKAFTKIFKDRIPFYLQTDK</sequence>
<organism evidence="3 4">
    <name type="scientific">Leptotrombidium deliense</name>
    <dbReference type="NCBI Taxonomy" id="299467"/>
    <lineage>
        <taxon>Eukaryota</taxon>
        <taxon>Metazoa</taxon>
        <taxon>Ecdysozoa</taxon>
        <taxon>Arthropoda</taxon>
        <taxon>Chelicerata</taxon>
        <taxon>Arachnida</taxon>
        <taxon>Acari</taxon>
        <taxon>Acariformes</taxon>
        <taxon>Trombidiformes</taxon>
        <taxon>Prostigmata</taxon>
        <taxon>Anystina</taxon>
        <taxon>Parasitengona</taxon>
        <taxon>Trombiculoidea</taxon>
        <taxon>Trombiculidae</taxon>
        <taxon>Leptotrombidium</taxon>
    </lineage>
</organism>
<gene>
    <name evidence="3" type="ORF">B4U80_00593</name>
</gene>
<accession>A0A443RU82</accession>
<feature type="region of interest" description="Disordered" evidence="1">
    <location>
        <begin position="78"/>
        <end position="98"/>
    </location>
</feature>
<dbReference type="InterPro" id="IPR012337">
    <property type="entry name" value="RNaseH-like_sf"/>
</dbReference>
<dbReference type="Gene3D" id="3.30.420.10">
    <property type="entry name" value="Ribonuclease H-like superfamily/Ribonuclease H"/>
    <property type="match status" value="1"/>
</dbReference>
<dbReference type="SUPFAM" id="SSF53098">
    <property type="entry name" value="Ribonuclease H-like"/>
    <property type="match status" value="1"/>
</dbReference>
<dbReference type="AlphaFoldDB" id="A0A443RU82"/>
<dbReference type="GO" id="GO:0015074">
    <property type="term" value="P:DNA integration"/>
    <property type="evidence" value="ECO:0007669"/>
    <property type="project" value="InterPro"/>
</dbReference>
<keyword evidence="4" id="KW-1185">Reference proteome</keyword>
<dbReference type="OrthoDB" id="6423804at2759"/>
<evidence type="ECO:0000259" key="2">
    <source>
        <dbReference type="PROSITE" id="PS50994"/>
    </source>
</evidence>
<dbReference type="PANTHER" id="PTHR46585">
    <property type="entry name" value="INTEGRASE CORE DOMAIN CONTAINING PROTEIN"/>
    <property type="match status" value="1"/>
</dbReference>
<dbReference type="InterPro" id="IPR036397">
    <property type="entry name" value="RNaseH_sf"/>
</dbReference>
<dbReference type="GO" id="GO:0003676">
    <property type="term" value="F:nucleic acid binding"/>
    <property type="evidence" value="ECO:0007669"/>
    <property type="project" value="InterPro"/>
</dbReference>
<comment type="caution">
    <text evidence="3">The sequence shown here is derived from an EMBL/GenBank/DDBJ whole genome shotgun (WGS) entry which is preliminary data.</text>
</comment>
<evidence type="ECO:0000313" key="4">
    <source>
        <dbReference type="Proteomes" id="UP000288716"/>
    </source>
</evidence>
<feature type="non-terminal residue" evidence="3">
    <location>
        <position position="258"/>
    </location>
</feature>
<feature type="domain" description="Integrase catalytic" evidence="2">
    <location>
        <begin position="171"/>
        <end position="258"/>
    </location>
</feature>
<dbReference type="PROSITE" id="PS50994">
    <property type="entry name" value="INTEGRASE"/>
    <property type="match status" value="1"/>
</dbReference>
<proteinExistence type="predicted"/>
<dbReference type="Proteomes" id="UP000288716">
    <property type="component" value="Unassembled WGS sequence"/>
</dbReference>
<evidence type="ECO:0000313" key="3">
    <source>
        <dbReference type="EMBL" id="RWS18941.1"/>
    </source>
</evidence>
<evidence type="ECO:0000256" key="1">
    <source>
        <dbReference type="SAM" id="MobiDB-lite"/>
    </source>
</evidence>
<dbReference type="VEuPathDB" id="VectorBase:LDEU013099"/>
<feature type="compositionally biased region" description="Basic and acidic residues" evidence="1">
    <location>
        <begin position="80"/>
        <end position="96"/>
    </location>
</feature>
<dbReference type="InterPro" id="IPR001584">
    <property type="entry name" value="Integrase_cat-core"/>
</dbReference>